<dbReference type="EMBL" id="CP001275">
    <property type="protein sequence ID" value="ACM05764.1"/>
    <property type="molecule type" value="Genomic_DNA"/>
</dbReference>
<dbReference type="eggNOG" id="COG0741">
    <property type="taxonomic scope" value="Bacteria"/>
</dbReference>
<proteinExistence type="predicted"/>
<evidence type="ECO:0000256" key="1">
    <source>
        <dbReference type="SAM" id="SignalP"/>
    </source>
</evidence>
<keyword evidence="1" id="KW-0732">Signal</keyword>
<evidence type="ECO:0000313" key="2">
    <source>
        <dbReference type="EMBL" id="ACM05764.1"/>
    </source>
</evidence>
<evidence type="ECO:0008006" key="4">
    <source>
        <dbReference type="Google" id="ProtNLM"/>
    </source>
</evidence>
<dbReference type="HOGENOM" id="CLU_486519_0_0_0"/>
<accession>B9L1Y7</accession>
<reference evidence="2 3" key="1">
    <citation type="journal article" date="2009" name="PLoS ONE">
        <title>Complete genome sequence of the aerobic CO-oxidizing thermophile Thermomicrobium roseum.</title>
        <authorList>
            <person name="Wu D."/>
            <person name="Raymond J."/>
            <person name="Wu M."/>
            <person name="Chatterji S."/>
            <person name="Ren Q."/>
            <person name="Graham J.E."/>
            <person name="Bryant D.A."/>
            <person name="Robb F."/>
            <person name="Colman A."/>
            <person name="Tallon L.J."/>
            <person name="Badger J.H."/>
            <person name="Madupu R."/>
            <person name="Ward N.L."/>
            <person name="Eisen J.A."/>
        </authorList>
    </citation>
    <scope>NUCLEOTIDE SEQUENCE [LARGE SCALE GENOMIC DNA]</scope>
    <source>
        <strain evidence="3">ATCC 27502 / DSM 5159 / P-2</strain>
    </source>
</reference>
<keyword evidence="3" id="KW-1185">Reference proteome</keyword>
<name>B9L1Y7_THERP</name>
<dbReference type="RefSeq" id="WP_015922829.1">
    <property type="nucleotide sequence ID" value="NC_011959.1"/>
</dbReference>
<dbReference type="Proteomes" id="UP000000447">
    <property type="component" value="Chromosome"/>
</dbReference>
<protein>
    <recommendedName>
        <fullName evidence="4">Transglycosylase SLT domain-containing protein</fullName>
    </recommendedName>
</protein>
<organism evidence="2 3">
    <name type="scientific">Thermomicrobium roseum (strain ATCC 27502 / DSM 5159 / P-2)</name>
    <dbReference type="NCBI Taxonomy" id="309801"/>
    <lineage>
        <taxon>Bacteria</taxon>
        <taxon>Pseudomonadati</taxon>
        <taxon>Thermomicrobiota</taxon>
        <taxon>Thermomicrobia</taxon>
        <taxon>Thermomicrobiales</taxon>
        <taxon>Thermomicrobiaceae</taxon>
        <taxon>Thermomicrobium</taxon>
    </lineage>
</organism>
<dbReference type="AlphaFoldDB" id="B9L1Y7"/>
<evidence type="ECO:0000313" key="3">
    <source>
        <dbReference type="Proteomes" id="UP000000447"/>
    </source>
</evidence>
<dbReference type="OrthoDB" id="148868at2"/>
<dbReference type="KEGG" id="tro:trd_1887"/>
<gene>
    <name evidence="2" type="ordered locus">trd_1887</name>
</gene>
<feature type="chain" id="PRO_5002886146" description="Transglycosylase SLT domain-containing protein" evidence="1">
    <location>
        <begin position="26"/>
        <end position="535"/>
    </location>
</feature>
<sequence length="535" mass="57546">MRAAPKQLLMLVIFVFFASATPVAAAPTRSDDPTTAIPAVAALWVQLDGFARYQGNGPSWTLGPAIRAIATEPYEEAPGGARLVYYFDKARVEVNDPASADDGQLTLGLLVRDMISGSLQVGDQRFVPVAPADIPLAGDVTQNDIAPTYASLRAVATLGDAAAEHRAPDRTGQLVTAALRRDGRVVPDAVPESSVRIAVYESTSGHNIPSVFWEALQHLPLPWLALTGYPLTEPYWVQTRVAGAERLVLVQAFERRVLTYDPANPPGWQVEWGNVGLHYRLWRGLAASPDPEVQALASGMPFGEVLVSAARAVRVDPYLLVALATVLTQNDPLAANSRGLGLLLVPRERLTGEPYPLDPSVNARRAAPLLAQAIAQAGLEGGLAHYLAASGSSARPEEVLRTADYLRQRFPPGAPLPSGPALTEIGRGHAAFYDPSYDVSWWERTLAAYASWGGAVADAAPDPHGYYCVHPDFRPGQRLLLIANGQALWCTIGDTVAPGHVAAWRSRWVIELSWPTFVALGLDRNNEVIVWGPSE</sequence>
<feature type="signal peptide" evidence="1">
    <location>
        <begin position="1"/>
        <end position="25"/>
    </location>
</feature>